<proteinExistence type="predicted"/>
<reference evidence="1" key="1">
    <citation type="submission" date="2023-03" db="EMBL/GenBank/DDBJ databases">
        <title>Massive genome expansion in bonnet fungi (Mycena s.s.) driven by repeated elements and novel gene families across ecological guilds.</title>
        <authorList>
            <consortium name="Lawrence Berkeley National Laboratory"/>
            <person name="Harder C.B."/>
            <person name="Miyauchi S."/>
            <person name="Viragh M."/>
            <person name="Kuo A."/>
            <person name="Thoen E."/>
            <person name="Andreopoulos B."/>
            <person name="Lu D."/>
            <person name="Skrede I."/>
            <person name="Drula E."/>
            <person name="Henrissat B."/>
            <person name="Morin E."/>
            <person name="Kohler A."/>
            <person name="Barry K."/>
            <person name="LaButti K."/>
            <person name="Morin E."/>
            <person name="Salamov A."/>
            <person name="Lipzen A."/>
            <person name="Mereny Z."/>
            <person name="Hegedus B."/>
            <person name="Baldrian P."/>
            <person name="Stursova M."/>
            <person name="Weitz H."/>
            <person name="Taylor A."/>
            <person name="Grigoriev I.V."/>
            <person name="Nagy L.G."/>
            <person name="Martin F."/>
            <person name="Kauserud H."/>
        </authorList>
    </citation>
    <scope>NUCLEOTIDE SEQUENCE</scope>
    <source>
        <strain evidence="1">CBHHK067</strain>
    </source>
</reference>
<organism evidence="1 2">
    <name type="scientific">Mycena rosella</name>
    <name type="common">Pink bonnet</name>
    <name type="synonym">Agaricus rosellus</name>
    <dbReference type="NCBI Taxonomy" id="1033263"/>
    <lineage>
        <taxon>Eukaryota</taxon>
        <taxon>Fungi</taxon>
        <taxon>Dikarya</taxon>
        <taxon>Basidiomycota</taxon>
        <taxon>Agaricomycotina</taxon>
        <taxon>Agaricomycetes</taxon>
        <taxon>Agaricomycetidae</taxon>
        <taxon>Agaricales</taxon>
        <taxon>Marasmiineae</taxon>
        <taxon>Mycenaceae</taxon>
        <taxon>Mycena</taxon>
    </lineage>
</organism>
<dbReference type="Proteomes" id="UP001221757">
    <property type="component" value="Unassembled WGS sequence"/>
</dbReference>
<comment type="caution">
    <text evidence="1">The sequence shown here is derived from an EMBL/GenBank/DDBJ whole genome shotgun (WGS) entry which is preliminary data.</text>
</comment>
<dbReference type="AlphaFoldDB" id="A0AAD7FKM3"/>
<accession>A0AAD7FKM3</accession>
<sequence>MSSDDERNESTIPAKKRRVQRACDACRLKKSRLLPSSMYFAVLLKAFMT</sequence>
<dbReference type="EMBL" id="JARKIE010000545">
    <property type="protein sequence ID" value="KAJ7629330.1"/>
    <property type="molecule type" value="Genomic_DNA"/>
</dbReference>
<evidence type="ECO:0000313" key="1">
    <source>
        <dbReference type="EMBL" id="KAJ7629330.1"/>
    </source>
</evidence>
<keyword evidence="2" id="KW-1185">Reference proteome</keyword>
<protein>
    <submittedName>
        <fullName evidence="1">Uncharacterized protein</fullName>
    </submittedName>
</protein>
<evidence type="ECO:0000313" key="2">
    <source>
        <dbReference type="Proteomes" id="UP001221757"/>
    </source>
</evidence>
<gene>
    <name evidence="1" type="ORF">B0H17DRAFT_1218226</name>
</gene>
<name>A0AAD7FKM3_MYCRO</name>